<evidence type="ECO:0000313" key="2">
    <source>
        <dbReference type="Proteomes" id="UP000634136"/>
    </source>
</evidence>
<dbReference type="AlphaFoldDB" id="A0A834WDT8"/>
<gene>
    <name evidence="1" type="ORF">G2W53_024342</name>
</gene>
<protein>
    <submittedName>
        <fullName evidence="1">Uncharacterized protein</fullName>
    </submittedName>
</protein>
<proteinExistence type="predicted"/>
<accession>A0A834WDT8</accession>
<reference evidence="1" key="1">
    <citation type="submission" date="2020-09" db="EMBL/GenBank/DDBJ databases">
        <title>Genome-Enabled Discovery of Anthraquinone Biosynthesis in Senna tora.</title>
        <authorList>
            <person name="Kang S.-H."/>
            <person name="Pandey R.P."/>
            <person name="Lee C.-M."/>
            <person name="Sim J.-S."/>
            <person name="Jeong J.-T."/>
            <person name="Choi B.-S."/>
            <person name="Jung M."/>
            <person name="Ginzburg D."/>
            <person name="Zhao K."/>
            <person name="Won S.Y."/>
            <person name="Oh T.-J."/>
            <person name="Yu Y."/>
            <person name="Kim N.-H."/>
            <person name="Lee O.R."/>
            <person name="Lee T.-H."/>
            <person name="Bashyal P."/>
            <person name="Kim T.-S."/>
            <person name="Lee W.-H."/>
            <person name="Kawkins C."/>
            <person name="Kim C.-K."/>
            <person name="Kim J.S."/>
            <person name="Ahn B.O."/>
            <person name="Rhee S.Y."/>
            <person name="Sohng J.K."/>
        </authorList>
    </citation>
    <scope>NUCLEOTIDE SEQUENCE</scope>
    <source>
        <tissue evidence="1">Leaf</tissue>
    </source>
</reference>
<keyword evidence="2" id="KW-1185">Reference proteome</keyword>
<dbReference type="EMBL" id="JAAIUW010000008">
    <property type="protein sequence ID" value="KAF7818887.1"/>
    <property type="molecule type" value="Genomic_DNA"/>
</dbReference>
<organism evidence="1 2">
    <name type="scientific">Senna tora</name>
    <dbReference type="NCBI Taxonomy" id="362788"/>
    <lineage>
        <taxon>Eukaryota</taxon>
        <taxon>Viridiplantae</taxon>
        <taxon>Streptophyta</taxon>
        <taxon>Embryophyta</taxon>
        <taxon>Tracheophyta</taxon>
        <taxon>Spermatophyta</taxon>
        <taxon>Magnoliopsida</taxon>
        <taxon>eudicotyledons</taxon>
        <taxon>Gunneridae</taxon>
        <taxon>Pentapetalae</taxon>
        <taxon>rosids</taxon>
        <taxon>fabids</taxon>
        <taxon>Fabales</taxon>
        <taxon>Fabaceae</taxon>
        <taxon>Caesalpinioideae</taxon>
        <taxon>Cassia clade</taxon>
        <taxon>Senna</taxon>
    </lineage>
</organism>
<sequence>MAPNGEHVSENVKLGGPSYPTNENNSFMHGFKFVCMR</sequence>
<evidence type="ECO:0000313" key="1">
    <source>
        <dbReference type="EMBL" id="KAF7818887.1"/>
    </source>
</evidence>
<dbReference type="Proteomes" id="UP000634136">
    <property type="component" value="Unassembled WGS sequence"/>
</dbReference>
<comment type="caution">
    <text evidence="1">The sequence shown here is derived from an EMBL/GenBank/DDBJ whole genome shotgun (WGS) entry which is preliminary data.</text>
</comment>
<name>A0A834WDT8_9FABA</name>